<keyword evidence="2" id="KW-0418">Kinase</keyword>
<dbReference type="Gene3D" id="3.40.50.300">
    <property type="entry name" value="P-loop containing nucleotide triphosphate hydrolases"/>
    <property type="match status" value="3"/>
</dbReference>
<evidence type="ECO:0000259" key="1">
    <source>
        <dbReference type="Pfam" id="PF00485"/>
    </source>
</evidence>
<dbReference type="PANTHER" id="PTHR10285">
    <property type="entry name" value="URIDINE KINASE"/>
    <property type="match status" value="1"/>
</dbReference>
<dbReference type="EMBL" id="JABANM010007685">
    <property type="protein sequence ID" value="KAF4743855.1"/>
    <property type="molecule type" value="Genomic_DNA"/>
</dbReference>
<evidence type="ECO:0000313" key="2">
    <source>
        <dbReference type="EMBL" id="KAF4743855.1"/>
    </source>
</evidence>
<organism evidence="2 3">
    <name type="scientific">Perkinsus olseni</name>
    <name type="common">Perkinsus atlanticus</name>
    <dbReference type="NCBI Taxonomy" id="32597"/>
    <lineage>
        <taxon>Eukaryota</taxon>
        <taxon>Sar</taxon>
        <taxon>Alveolata</taxon>
        <taxon>Perkinsozoa</taxon>
        <taxon>Perkinsea</taxon>
        <taxon>Perkinsida</taxon>
        <taxon>Perkinsidae</taxon>
        <taxon>Perkinsus</taxon>
    </lineage>
</organism>
<sequence length="441" mass="49302">MAYPPDDISIADLAAYLLTSSSPRLLVGVVGAPGAGKSAVSRHLVAEINRRTSADTAILVPLDGFHYTRHYLDTQMPDPVKARRYRGAHWTFDKGAFSKCLGRLKRDDDVDCPEFDHRVHDPEEGKIKVRKDHRIVVVEGLWVFYPPWGLADEFDIKVLVRASEENLQERVVARHVAGGIEGAEEAALRRYLDNDKPNGDLVLSTLPQIDYTRFILHMSASSIAARFGLVKISEAGRGRVEFDALPAFCSGQYLVDVINEALKLRVQDPMMWSKIQSRGIELGFCRCKFSPSTICTAWMGVHDASFLDRYDGLREWLDKELSKDDNLHGLSSSTLYHVVTRATADQKWALAEAAITRLVGKSETLTDVEVLIFAECVEKLQESKVCLSDGILGNVVVLVEQRKERLDGGDDDHRIRVSRLLKSPVFDATKVSDNEHEVSED</sequence>
<dbReference type="Proteomes" id="UP000574390">
    <property type="component" value="Unassembled WGS sequence"/>
</dbReference>
<dbReference type="GO" id="GO:0005524">
    <property type="term" value="F:ATP binding"/>
    <property type="evidence" value="ECO:0007669"/>
    <property type="project" value="InterPro"/>
</dbReference>
<dbReference type="AlphaFoldDB" id="A0A7J6TFH0"/>
<keyword evidence="2" id="KW-0808">Transferase</keyword>
<evidence type="ECO:0000313" key="3">
    <source>
        <dbReference type="Proteomes" id="UP000574390"/>
    </source>
</evidence>
<gene>
    <name evidence="2" type="primary">YFH7_1</name>
    <name evidence="2" type="ORF">FOZ62_005926</name>
</gene>
<name>A0A7J6TFH0_PEROL</name>
<accession>A0A7J6TFH0</accession>
<dbReference type="InterPro" id="IPR027417">
    <property type="entry name" value="P-loop_NTPase"/>
</dbReference>
<reference evidence="2 3" key="1">
    <citation type="submission" date="2020-04" db="EMBL/GenBank/DDBJ databases">
        <title>Perkinsus olseni comparative genomics.</title>
        <authorList>
            <person name="Bogema D.R."/>
        </authorList>
    </citation>
    <scope>NUCLEOTIDE SEQUENCE [LARGE SCALE GENOMIC DNA]</scope>
    <source>
        <strain evidence="2">ATCC PRA-205</strain>
    </source>
</reference>
<dbReference type="SUPFAM" id="SSF52540">
    <property type="entry name" value="P-loop containing nucleoside triphosphate hydrolases"/>
    <property type="match status" value="1"/>
</dbReference>
<dbReference type="InterPro" id="IPR006083">
    <property type="entry name" value="PRK/URK"/>
</dbReference>
<comment type="caution">
    <text evidence="2">The sequence shown here is derived from an EMBL/GenBank/DDBJ whole genome shotgun (WGS) entry which is preliminary data.</text>
</comment>
<dbReference type="GO" id="GO:0016301">
    <property type="term" value="F:kinase activity"/>
    <property type="evidence" value="ECO:0007669"/>
    <property type="project" value="UniProtKB-KW"/>
</dbReference>
<proteinExistence type="predicted"/>
<protein>
    <submittedName>
        <fullName evidence="2">Putative kinase</fullName>
    </submittedName>
</protein>
<dbReference type="Pfam" id="PF00485">
    <property type="entry name" value="PRK"/>
    <property type="match status" value="1"/>
</dbReference>
<feature type="domain" description="Phosphoribulokinase/uridine kinase" evidence="1">
    <location>
        <begin position="27"/>
        <end position="165"/>
    </location>
</feature>